<dbReference type="InterPro" id="IPR003661">
    <property type="entry name" value="HisK_dim/P_dom"/>
</dbReference>
<dbReference type="PROSITE" id="PS50110">
    <property type="entry name" value="RESPONSE_REGULATORY"/>
    <property type="match status" value="1"/>
</dbReference>
<dbReference type="InterPro" id="IPR001789">
    <property type="entry name" value="Sig_transdc_resp-reg_receiver"/>
</dbReference>
<dbReference type="SMART" id="SM00387">
    <property type="entry name" value="HATPase_c"/>
    <property type="match status" value="1"/>
</dbReference>
<feature type="domain" description="PAC" evidence="8">
    <location>
        <begin position="115"/>
        <end position="167"/>
    </location>
</feature>
<feature type="domain" description="PAS" evidence="7">
    <location>
        <begin position="41"/>
        <end position="112"/>
    </location>
</feature>
<evidence type="ECO:0000256" key="4">
    <source>
        <dbReference type="PROSITE-ProRule" id="PRU00169"/>
    </source>
</evidence>
<name>A0A6A4RBX4_9RHOB</name>
<dbReference type="InterPro" id="IPR000700">
    <property type="entry name" value="PAS-assoc_C"/>
</dbReference>
<feature type="domain" description="Histidine kinase" evidence="5">
    <location>
        <begin position="180"/>
        <end position="403"/>
    </location>
</feature>
<dbReference type="EMBL" id="WSFO01000013">
    <property type="protein sequence ID" value="KAE9627424.1"/>
    <property type="molecule type" value="Genomic_DNA"/>
</dbReference>
<dbReference type="PANTHER" id="PTHR43065">
    <property type="entry name" value="SENSOR HISTIDINE KINASE"/>
    <property type="match status" value="1"/>
</dbReference>
<dbReference type="InterPro" id="IPR004358">
    <property type="entry name" value="Sig_transdc_His_kin-like_C"/>
</dbReference>
<evidence type="ECO:0000259" key="6">
    <source>
        <dbReference type="PROSITE" id="PS50110"/>
    </source>
</evidence>
<dbReference type="Pfam" id="PF13426">
    <property type="entry name" value="PAS_9"/>
    <property type="match status" value="1"/>
</dbReference>
<dbReference type="EC" id="2.7.13.3" evidence="2"/>
<dbReference type="InterPro" id="IPR036097">
    <property type="entry name" value="HisK_dim/P_sf"/>
</dbReference>
<feature type="domain" description="Response regulatory" evidence="6">
    <location>
        <begin position="424"/>
        <end position="540"/>
    </location>
</feature>
<dbReference type="Gene3D" id="3.30.565.10">
    <property type="entry name" value="Histidine kinase-like ATPase, C-terminal domain"/>
    <property type="match status" value="1"/>
</dbReference>
<dbReference type="PRINTS" id="PR00344">
    <property type="entry name" value="BCTRLSENSOR"/>
</dbReference>
<protein>
    <recommendedName>
        <fullName evidence="2">histidine kinase</fullName>
        <ecNumber evidence="2">2.7.13.3</ecNumber>
    </recommendedName>
</protein>
<dbReference type="GO" id="GO:0000155">
    <property type="term" value="F:phosphorelay sensor kinase activity"/>
    <property type="evidence" value="ECO:0007669"/>
    <property type="project" value="InterPro"/>
</dbReference>
<reference evidence="9 10" key="1">
    <citation type="submission" date="2019-12" db="EMBL/GenBank/DDBJ databases">
        <authorList>
            <person name="Zhang Y.-J."/>
        </authorList>
    </citation>
    <scope>NUCLEOTIDE SEQUENCE [LARGE SCALE GENOMIC DNA]</scope>
    <source>
        <strain evidence="9 10">H18S-6</strain>
    </source>
</reference>
<dbReference type="InterPro" id="IPR003594">
    <property type="entry name" value="HATPase_dom"/>
</dbReference>
<dbReference type="SUPFAM" id="SSF52172">
    <property type="entry name" value="CheY-like"/>
    <property type="match status" value="1"/>
</dbReference>
<dbReference type="PANTHER" id="PTHR43065:SF42">
    <property type="entry name" value="TWO-COMPONENT SENSOR PPRA"/>
    <property type="match status" value="1"/>
</dbReference>
<dbReference type="Pfam" id="PF00072">
    <property type="entry name" value="Response_reg"/>
    <property type="match status" value="1"/>
</dbReference>
<accession>A0A6A4RBX4</accession>
<dbReference type="InterPro" id="IPR035965">
    <property type="entry name" value="PAS-like_dom_sf"/>
</dbReference>
<dbReference type="InterPro" id="IPR001610">
    <property type="entry name" value="PAC"/>
</dbReference>
<dbReference type="NCBIfam" id="TIGR00229">
    <property type="entry name" value="sensory_box"/>
    <property type="match status" value="1"/>
</dbReference>
<evidence type="ECO:0000259" key="8">
    <source>
        <dbReference type="PROSITE" id="PS50113"/>
    </source>
</evidence>
<dbReference type="PROSITE" id="PS50109">
    <property type="entry name" value="HIS_KIN"/>
    <property type="match status" value="1"/>
</dbReference>
<dbReference type="PROSITE" id="PS50112">
    <property type="entry name" value="PAS"/>
    <property type="match status" value="1"/>
</dbReference>
<dbReference type="SMART" id="SM00086">
    <property type="entry name" value="PAC"/>
    <property type="match status" value="1"/>
</dbReference>
<dbReference type="Gene3D" id="3.30.450.20">
    <property type="entry name" value="PAS domain"/>
    <property type="match status" value="1"/>
</dbReference>
<dbReference type="AlphaFoldDB" id="A0A6A4RBX4"/>
<dbReference type="SUPFAM" id="SSF55785">
    <property type="entry name" value="PYP-like sensor domain (PAS domain)"/>
    <property type="match status" value="1"/>
</dbReference>
<dbReference type="SMART" id="SM00448">
    <property type="entry name" value="REC"/>
    <property type="match status" value="1"/>
</dbReference>
<evidence type="ECO:0000313" key="10">
    <source>
        <dbReference type="Proteomes" id="UP000441586"/>
    </source>
</evidence>
<dbReference type="SMART" id="SM00388">
    <property type="entry name" value="HisKA"/>
    <property type="match status" value="1"/>
</dbReference>
<evidence type="ECO:0000256" key="3">
    <source>
        <dbReference type="ARBA" id="ARBA00022553"/>
    </source>
</evidence>
<evidence type="ECO:0000256" key="2">
    <source>
        <dbReference type="ARBA" id="ARBA00012438"/>
    </source>
</evidence>
<dbReference type="Pfam" id="PF02518">
    <property type="entry name" value="HATPase_c"/>
    <property type="match status" value="1"/>
</dbReference>
<feature type="modified residue" description="4-aspartylphosphate" evidence="4">
    <location>
        <position position="474"/>
    </location>
</feature>
<sequence>MAKEFILLRGTLRQGALKATPLLKGAPMTDNILRFWQSLETDDPLDPLFKAAPVLMHAIDRSGTLVRVSQFWADKLGYTVEEMEGKKSFDFLSEKSREYAIKVGQPKVFEAGKIYNVEYDFVCKDGTLLPVLLSAISEYDGNGDHIRSLAIIFDNSEAKRAAAQLQQKQRMEAIGALVGGVAHDFNNLLAVVLGNLEFLQDDPDAKERLEYIEDAMTATLQGGKLTQQLLSYGRKAHLTPSVIDLNEVVIGFARMIRRLLPPNIEFDTVTESDLWKAKIDAAQLETAILNIVNNARDALTEEGRITITTSNVQINSDYIQTSGESIDPGRYVKLVISDSGEGMDPDTISRIFDPFFTTKPVGKGSGLGLSMVFGFMRQSNGTICAYSEKAAGTSMKLYFPAELSDLEEQKIETQNCAKAPLEKLVLCAEDESKVRNIIVRQLQKANYRVVACPDGDEALQQIQAGLRPDILLTDVVMPGSVQGPELAELCRQVFPELPVVFMSGHPTDVATHSKGIESGDVHLIKPVSRFDLIQTLNELTAEDD</sequence>
<dbReference type="Gene3D" id="1.10.287.130">
    <property type="match status" value="1"/>
</dbReference>
<dbReference type="Pfam" id="PF00512">
    <property type="entry name" value="HisKA"/>
    <property type="match status" value="1"/>
</dbReference>
<dbReference type="PROSITE" id="PS50113">
    <property type="entry name" value="PAC"/>
    <property type="match status" value="1"/>
</dbReference>
<dbReference type="SUPFAM" id="SSF47384">
    <property type="entry name" value="Homodimeric domain of signal transducing histidine kinase"/>
    <property type="match status" value="1"/>
</dbReference>
<dbReference type="InterPro" id="IPR036890">
    <property type="entry name" value="HATPase_C_sf"/>
</dbReference>
<evidence type="ECO:0000313" key="9">
    <source>
        <dbReference type="EMBL" id="KAE9627424.1"/>
    </source>
</evidence>
<dbReference type="InterPro" id="IPR000014">
    <property type="entry name" value="PAS"/>
</dbReference>
<evidence type="ECO:0000256" key="1">
    <source>
        <dbReference type="ARBA" id="ARBA00000085"/>
    </source>
</evidence>
<dbReference type="Gene3D" id="3.40.50.2300">
    <property type="match status" value="1"/>
</dbReference>
<organism evidence="9 10">
    <name type="scientific">Parasedimentitalea maritima</name>
    <dbReference type="NCBI Taxonomy" id="2578117"/>
    <lineage>
        <taxon>Bacteria</taxon>
        <taxon>Pseudomonadati</taxon>
        <taxon>Pseudomonadota</taxon>
        <taxon>Alphaproteobacteria</taxon>
        <taxon>Rhodobacterales</taxon>
        <taxon>Paracoccaceae</taxon>
        <taxon>Parasedimentitalea</taxon>
    </lineage>
</organism>
<evidence type="ECO:0000259" key="5">
    <source>
        <dbReference type="PROSITE" id="PS50109"/>
    </source>
</evidence>
<gene>
    <name evidence="9" type="ORF">GP644_19860</name>
</gene>
<proteinExistence type="predicted"/>
<dbReference type="SUPFAM" id="SSF55874">
    <property type="entry name" value="ATPase domain of HSP90 chaperone/DNA topoisomerase II/histidine kinase"/>
    <property type="match status" value="1"/>
</dbReference>
<evidence type="ECO:0000259" key="7">
    <source>
        <dbReference type="PROSITE" id="PS50112"/>
    </source>
</evidence>
<dbReference type="InterPro" id="IPR011006">
    <property type="entry name" value="CheY-like_superfamily"/>
</dbReference>
<dbReference type="InterPro" id="IPR005467">
    <property type="entry name" value="His_kinase_dom"/>
</dbReference>
<keyword evidence="3 4" id="KW-0597">Phosphoprotein</keyword>
<dbReference type="Proteomes" id="UP000441586">
    <property type="component" value="Unassembled WGS sequence"/>
</dbReference>
<comment type="caution">
    <text evidence="9">The sequence shown here is derived from an EMBL/GenBank/DDBJ whole genome shotgun (WGS) entry which is preliminary data.</text>
</comment>
<comment type="catalytic activity">
    <reaction evidence="1">
        <text>ATP + protein L-histidine = ADP + protein N-phospho-L-histidine.</text>
        <dbReference type="EC" id="2.7.13.3"/>
    </reaction>
</comment>
<dbReference type="CDD" id="cd00130">
    <property type="entry name" value="PAS"/>
    <property type="match status" value="1"/>
</dbReference>